<dbReference type="EMBL" id="BJXL01000037">
    <property type="protein sequence ID" value="GEM83262.1"/>
    <property type="molecule type" value="Genomic_DNA"/>
</dbReference>
<dbReference type="SUPFAM" id="SSF54001">
    <property type="entry name" value="Cysteine proteinases"/>
    <property type="match status" value="1"/>
</dbReference>
<gene>
    <name evidence="2" type="ORF">MHY01S_14280</name>
</gene>
<evidence type="ECO:0000313" key="3">
    <source>
        <dbReference type="Proteomes" id="UP000321197"/>
    </source>
</evidence>
<dbReference type="InterPro" id="IPR002931">
    <property type="entry name" value="Transglutaminase-like"/>
</dbReference>
<dbReference type="OrthoDB" id="9787782at2"/>
<dbReference type="RefSeq" id="WP_119341777.1">
    <property type="nucleotide sequence ID" value="NZ_BJXL01000037.1"/>
</dbReference>
<dbReference type="PANTHER" id="PTHR33490:SF6">
    <property type="entry name" value="SLL1049 PROTEIN"/>
    <property type="match status" value="1"/>
</dbReference>
<name>A0A511R312_9DEIN</name>
<dbReference type="Pfam" id="PF08379">
    <property type="entry name" value="Bact_transglu_N"/>
    <property type="match status" value="1"/>
</dbReference>
<dbReference type="SMART" id="SM00460">
    <property type="entry name" value="TGc"/>
    <property type="match status" value="1"/>
</dbReference>
<dbReference type="InterPro" id="IPR038765">
    <property type="entry name" value="Papain-like_cys_pep_sf"/>
</dbReference>
<dbReference type="InterPro" id="IPR013589">
    <property type="entry name" value="Bac_transglu_N"/>
</dbReference>
<proteinExistence type="predicted"/>
<evidence type="ECO:0000259" key="1">
    <source>
        <dbReference type="SMART" id="SM00460"/>
    </source>
</evidence>
<feature type="domain" description="Transglutaminase-like" evidence="1">
    <location>
        <begin position="165"/>
        <end position="227"/>
    </location>
</feature>
<reference evidence="2 3" key="1">
    <citation type="submission" date="2019-07" db="EMBL/GenBank/DDBJ databases">
        <title>Whole genome shotgun sequence of Meiothermus hypogaeus NBRC 106114.</title>
        <authorList>
            <person name="Hosoyama A."/>
            <person name="Uohara A."/>
            <person name="Ohji S."/>
            <person name="Ichikawa N."/>
        </authorList>
    </citation>
    <scope>NUCLEOTIDE SEQUENCE [LARGE SCALE GENOMIC DNA]</scope>
    <source>
        <strain evidence="2 3">NBRC 106114</strain>
    </source>
</reference>
<protein>
    <submittedName>
        <fullName evidence="2">Transglutaminase</fullName>
    </submittedName>
</protein>
<accession>A0A511R312</accession>
<comment type="caution">
    <text evidence="2">The sequence shown here is derived from an EMBL/GenBank/DDBJ whole genome shotgun (WGS) entry which is preliminary data.</text>
</comment>
<dbReference type="PANTHER" id="PTHR33490">
    <property type="entry name" value="BLR5614 PROTEIN-RELATED"/>
    <property type="match status" value="1"/>
</dbReference>
<evidence type="ECO:0000313" key="2">
    <source>
        <dbReference type="EMBL" id="GEM83262.1"/>
    </source>
</evidence>
<sequence length="278" mass="31717">MLLSVYHLTEYFYPDEARDSFNELWLYPVDDHRQGLLEFRLSITPESMPRSRQDYFHNRVYDFHVTRPHKQLRIEMQAKVVTFAVPKPSSVPVQVLSSLESRFFEFLAPTPRIPLHHNWLELLEVRRPKPSEDLHGYLLEVTEHLNRILSYNTQATQVDTPLIQFVEGRAGVCQDYAQAMLAVLRSVGIPARYVSGYLATGVGSEGSHAWVEAFVPGSGWCGYDPTNNSTITEQYVKKAHGRDYDDCPPLKGLRRGGGKESLNVLVKVESLQTPLTRS</sequence>
<organism evidence="2 3">
    <name type="scientific">Meiothermus hypogaeus NBRC 106114</name>
    <dbReference type="NCBI Taxonomy" id="1227553"/>
    <lineage>
        <taxon>Bacteria</taxon>
        <taxon>Thermotogati</taxon>
        <taxon>Deinococcota</taxon>
        <taxon>Deinococci</taxon>
        <taxon>Thermales</taxon>
        <taxon>Thermaceae</taxon>
        <taxon>Meiothermus</taxon>
    </lineage>
</organism>
<dbReference type="Proteomes" id="UP000321197">
    <property type="component" value="Unassembled WGS sequence"/>
</dbReference>
<dbReference type="Pfam" id="PF01841">
    <property type="entry name" value="Transglut_core"/>
    <property type="match status" value="1"/>
</dbReference>
<dbReference type="AlphaFoldDB" id="A0A511R312"/>
<dbReference type="Gene3D" id="3.10.620.30">
    <property type="match status" value="1"/>
</dbReference>